<feature type="transmembrane region" description="Helical" evidence="1">
    <location>
        <begin position="67"/>
        <end position="85"/>
    </location>
</feature>
<feature type="transmembrane region" description="Helical" evidence="1">
    <location>
        <begin position="154"/>
        <end position="174"/>
    </location>
</feature>
<dbReference type="EMBL" id="AP023396">
    <property type="protein sequence ID" value="BCK55260.1"/>
    <property type="molecule type" value="Genomic_DNA"/>
</dbReference>
<protein>
    <recommendedName>
        <fullName evidence="4">Intracellular septation protein A</fullName>
    </recommendedName>
</protein>
<keyword evidence="1" id="KW-1133">Transmembrane helix</keyword>
<gene>
    <name evidence="2" type="ORF">NWFMUON74_30320</name>
</gene>
<evidence type="ECO:0000256" key="1">
    <source>
        <dbReference type="SAM" id="Phobius"/>
    </source>
</evidence>
<feature type="transmembrane region" description="Helical" evidence="1">
    <location>
        <begin position="12"/>
        <end position="32"/>
    </location>
</feature>
<sequence>MTATAEPRSGRARNLLFLAASIGLSPAVYYLLSGAGYSDFAALLCSTIVSGLWAAGVAAAQRKVDGLAAFAFALNLLGLALALLGGDERMMLVKDPISSAVVSALLLGSCVVGRPAMYGLAQRLHAPGAESAARWDALWHSDHEVRRAFRSSTAVWGAGLAADAVLRLALIYALPVSVTVALMNPVQWAIIGLLVLYTLRGRRQLDMRSRLAAMT</sequence>
<feature type="transmembrane region" description="Helical" evidence="1">
    <location>
        <begin position="97"/>
        <end position="117"/>
    </location>
</feature>
<dbReference type="GeneID" id="80347580"/>
<feature type="transmembrane region" description="Helical" evidence="1">
    <location>
        <begin position="38"/>
        <end position="60"/>
    </location>
</feature>
<keyword evidence="1" id="KW-0472">Membrane</keyword>
<dbReference type="AlphaFoldDB" id="A0A7G1KJL4"/>
<proteinExistence type="predicted"/>
<keyword evidence="1" id="KW-0812">Transmembrane</keyword>
<reference evidence="2 3" key="1">
    <citation type="submission" date="2020-08" db="EMBL/GenBank/DDBJ databases">
        <title>Genome Sequencing of Nocardia wallacei strain FMUON74 and assembly.</title>
        <authorList>
            <person name="Toyokawa M."/>
            <person name="Uesaka K."/>
        </authorList>
    </citation>
    <scope>NUCLEOTIDE SEQUENCE [LARGE SCALE GENOMIC DNA]</scope>
    <source>
        <strain evidence="2 3">FMUON74</strain>
    </source>
</reference>
<dbReference type="NCBIfam" id="NF041646">
    <property type="entry name" value="VC0807_fam"/>
    <property type="match status" value="1"/>
</dbReference>
<name>A0A7G1KJL4_9NOCA</name>
<evidence type="ECO:0000313" key="3">
    <source>
        <dbReference type="Proteomes" id="UP000516173"/>
    </source>
</evidence>
<dbReference type="RefSeq" id="WP_187688404.1">
    <property type="nucleotide sequence ID" value="NZ_AP023396.1"/>
</dbReference>
<evidence type="ECO:0008006" key="4">
    <source>
        <dbReference type="Google" id="ProtNLM"/>
    </source>
</evidence>
<accession>A0A7G1KJL4</accession>
<feature type="transmembrane region" description="Helical" evidence="1">
    <location>
        <begin position="180"/>
        <end position="199"/>
    </location>
</feature>
<organism evidence="2 3">
    <name type="scientific">Nocardia wallacei</name>
    <dbReference type="NCBI Taxonomy" id="480035"/>
    <lineage>
        <taxon>Bacteria</taxon>
        <taxon>Bacillati</taxon>
        <taxon>Actinomycetota</taxon>
        <taxon>Actinomycetes</taxon>
        <taxon>Mycobacteriales</taxon>
        <taxon>Nocardiaceae</taxon>
        <taxon>Nocardia</taxon>
    </lineage>
</organism>
<dbReference type="Proteomes" id="UP000516173">
    <property type="component" value="Chromosome"/>
</dbReference>
<keyword evidence="3" id="KW-1185">Reference proteome</keyword>
<dbReference type="KEGG" id="nwl:NWFMUON74_30320"/>
<evidence type="ECO:0000313" key="2">
    <source>
        <dbReference type="EMBL" id="BCK55260.1"/>
    </source>
</evidence>